<feature type="domain" description="MmeI-like C-terminal" evidence="7">
    <location>
        <begin position="400"/>
        <end position="476"/>
    </location>
</feature>
<dbReference type="GO" id="GO:0009007">
    <property type="term" value="F:site-specific DNA-methyltransferase (adenine-specific) activity"/>
    <property type="evidence" value="ECO:0007669"/>
    <property type="project" value="UniProtKB-EC"/>
</dbReference>
<comment type="catalytic activity">
    <reaction evidence="4">
        <text>a 2'-deoxyadenosine in DNA + S-adenosyl-L-methionine = an N(6)-methyl-2'-deoxyadenosine in DNA + S-adenosyl-L-homocysteine + H(+)</text>
        <dbReference type="Rhea" id="RHEA:15197"/>
        <dbReference type="Rhea" id="RHEA-COMP:12418"/>
        <dbReference type="Rhea" id="RHEA-COMP:12419"/>
        <dbReference type="ChEBI" id="CHEBI:15378"/>
        <dbReference type="ChEBI" id="CHEBI:57856"/>
        <dbReference type="ChEBI" id="CHEBI:59789"/>
        <dbReference type="ChEBI" id="CHEBI:90615"/>
        <dbReference type="ChEBI" id="CHEBI:90616"/>
        <dbReference type="EC" id="2.1.1.72"/>
    </reaction>
</comment>
<dbReference type="PANTHER" id="PTHR33841:SF1">
    <property type="entry name" value="DNA METHYLTRANSFERASE A"/>
    <property type="match status" value="1"/>
</dbReference>
<feature type="domain" description="MmeI-like DNA-methyltransferase" evidence="8">
    <location>
        <begin position="40"/>
        <end position="170"/>
    </location>
</feature>
<keyword evidence="2 9" id="KW-0489">Methyltransferase</keyword>
<accession>A0A6S6SX94</accession>
<dbReference type="InterPro" id="IPR046818">
    <property type="entry name" value="MmeI_C"/>
</dbReference>
<dbReference type="InterPro" id="IPR050953">
    <property type="entry name" value="N4_N6_ade-DNA_methylase"/>
</dbReference>
<reference evidence="9" key="1">
    <citation type="submission" date="2020-01" db="EMBL/GenBank/DDBJ databases">
        <authorList>
            <person name="Meier V. D."/>
            <person name="Meier V D."/>
        </authorList>
    </citation>
    <scope>NUCLEOTIDE SEQUENCE</scope>
    <source>
        <strain evidence="9">HLG_WM_MAG_09</strain>
    </source>
</reference>
<evidence type="ECO:0000313" key="9">
    <source>
        <dbReference type="EMBL" id="CAA6809156.1"/>
    </source>
</evidence>
<dbReference type="Pfam" id="PF20473">
    <property type="entry name" value="MmeI_Mtase"/>
    <property type="match status" value="1"/>
</dbReference>
<protein>
    <recommendedName>
        <fullName evidence="1">site-specific DNA-methyltransferase (adenine-specific)</fullName>
        <ecNumber evidence="1">2.1.1.72</ecNumber>
    </recommendedName>
</protein>
<evidence type="ECO:0000256" key="5">
    <source>
        <dbReference type="SAM" id="MobiDB-lite"/>
    </source>
</evidence>
<evidence type="ECO:0000259" key="7">
    <source>
        <dbReference type="Pfam" id="PF20467"/>
    </source>
</evidence>
<evidence type="ECO:0000256" key="3">
    <source>
        <dbReference type="ARBA" id="ARBA00022679"/>
    </source>
</evidence>
<evidence type="ECO:0000256" key="2">
    <source>
        <dbReference type="ARBA" id="ARBA00022603"/>
    </source>
</evidence>
<dbReference type="Gene3D" id="3.40.50.150">
    <property type="entry name" value="Vaccinia Virus protein VP39"/>
    <property type="match status" value="1"/>
</dbReference>
<dbReference type="InterPro" id="IPR029063">
    <property type="entry name" value="SAM-dependent_MTases_sf"/>
</dbReference>
<feature type="region of interest" description="Disordered" evidence="5">
    <location>
        <begin position="1"/>
        <end position="38"/>
    </location>
</feature>
<evidence type="ECO:0000256" key="4">
    <source>
        <dbReference type="ARBA" id="ARBA00047942"/>
    </source>
</evidence>
<evidence type="ECO:0000259" key="6">
    <source>
        <dbReference type="Pfam" id="PF20466"/>
    </source>
</evidence>
<feature type="domain" description="MmeI-like target recognition" evidence="6">
    <location>
        <begin position="193"/>
        <end position="397"/>
    </location>
</feature>
<dbReference type="AlphaFoldDB" id="A0A6S6SX94"/>
<proteinExistence type="predicted"/>
<gene>
    <name evidence="9" type="ORF">HELGO_WM32124</name>
</gene>
<dbReference type="InterPro" id="IPR046820">
    <property type="entry name" value="MmeI_TRD"/>
</dbReference>
<dbReference type="Pfam" id="PF20466">
    <property type="entry name" value="MmeI_TRD"/>
    <property type="match status" value="1"/>
</dbReference>
<evidence type="ECO:0000256" key="1">
    <source>
        <dbReference type="ARBA" id="ARBA00011900"/>
    </source>
</evidence>
<evidence type="ECO:0000259" key="8">
    <source>
        <dbReference type="Pfam" id="PF20473"/>
    </source>
</evidence>
<dbReference type="PANTHER" id="PTHR33841">
    <property type="entry name" value="DNA METHYLTRANSFERASE YEEA-RELATED"/>
    <property type="match status" value="1"/>
</dbReference>
<dbReference type="SUPFAM" id="SSF53335">
    <property type="entry name" value="S-adenosyl-L-methionine-dependent methyltransferases"/>
    <property type="match status" value="1"/>
</dbReference>
<dbReference type="Pfam" id="PF20467">
    <property type="entry name" value="MmeI_C"/>
    <property type="match status" value="1"/>
</dbReference>
<dbReference type="EC" id="2.1.1.72" evidence="1"/>
<dbReference type="GO" id="GO:0032259">
    <property type="term" value="P:methylation"/>
    <property type="evidence" value="ECO:0007669"/>
    <property type="project" value="UniProtKB-KW"/>
</dbReference>
<sequence>MPSVSPEPRLKSETCEPKGSAPQQSEAVIEGSPPLKKGEQGGFDATETYICGNPPYLGSTWQSPSQKADLQAIFNGRTKSWKSLDYVAGWFMKAADYGVSTRTTAAFVSTNSICQGQQVPILWPLIFDTGAEIAFAYTSFKWANLAAHNAGVTVVVVGLSQHVGATRRLFTQDESGEEIVQETNNISPYLVPGANFTIAKTKQPISQVTLMHRGSGPVDGGHLFLNNSEREALLIDYPNAIKFIAPYSNSEEFINGKSRYCFWIHDEDSDEAITIPPLAGRLFAVKEMRQASRKKQTNELADFPHRFGEIRHKDSDTVLVVPRVSSENRAYLPVGLLTGNTIIGDRNFALYDAPLWNMALIASRLHWVWIGTVCVRMRTDFSYSNTLGWNTFPVPTLTTKNKTDLTRCAENILLAREAHFPATIADLYNPDNMPDNLRHAHEQNDEVLERIYIGRRFKNDTERLEKLFELYTKMTSEEASKS</sequence>
<keyword evidence="3" id="KW-0808">Transferase</keyword>
<dbReference type="EMBL" id="CACVAT010000132">
    <property type="protein sequence ID" value="CAA6809156.1"/>
    <property type="molecule type" value="Genomic_DNA"/>
</dbReference>
<name>A0A6S6SX94_9GAMM</name>
<organism evidence="9">
    <name type="scientific">uncultured Thiotrichaceae bacterium</name>
    <dbReference type="NCBI Taxonomy" id="298394"/>
    <lineage>
        <taxon>Bacteria</taxon>
        <taxon>Pseudomonadati</taxon>
        <taxon>Pseudomonadota</taxon>
        <taxon>Gammaproteobacteria</taxon>
        <taxon>Thiotrichales</taxon>
        <taxon>Thiotrichaceae</taxon>
        <taxon>environmental samples</taxon>
    </lineage>
</organism>
<dbReference type="InterPro" id="IPR046816">
    <property type="entry name" value="MmeI_Mtase"/>
</dbReference>